<gene>
    <name evidence="1" type="ORF">EGH82_23670</name>
</gene>
<evidence type="ECO:0000313" key="2">
    <source>
        <dbReference type="Proteomes" id="UP000278792"/>
    </source>
</evidence>
<comment type="caution">
    <text evidence="1">The sequence shown here is derived from an EMBL/GenBank/DDBJ whole genome shotgun (WGS) entry which is preliminary data.</text>
</comment>
<dbReference type="RefSeq" id="WP_148078371.1">
    <property type="nucleotide sequence ID" value="NZ_RKIK01000206.1"/>
</dbReference>
<proteinExistence type="predicted"/>
<dbReference type="EMBL" id="RKIK01000206">
    <property type="protein sequence ID" value="ROV55888.1"/>
    <property type="molecule type" value="Genomic_DNA"/>
</dbReference>
<dbReference type="AlphaFoldDB" id="A0A3N3DP22"/>
<evidence type="ECO:0008006" key="3">
    <source>
        <dbReference type="Google" id="ProtNLM"/>
    </source>
</evidence>
<protein>
    <recommendedName>
        <fullName evidence="3">SGNH hydrolase-type esterase domain-containing protein</fullName>
    </recommendedName>
</protein>
<dbReference type="Proteomes" id="UP000278792">
    <property type="component" value="Unassembled WGS sequence"/>
</dbReference>
<sequence length="162" mass="18914">MKIIIFSYSLGRPRPDLSASEKTSIAEVYGEILKSKLESAYEIELIYVESMDSEDAMFWGQRMVAFREPDVVIFHFGINDCAPRLFRKNSKSIILNSTFRKLTADLVLRVAGRLRFYITRFRKISYFNSTEFIDNIEFLEQEVLKFKPSCKFYFIGIAESNV</sequence>
<name>A0A3N3DP22_9VIBR</name>
<accession>A0A3N3DP22</accession>
<dbReference type="SUPFAM" id="SSF52266">
    <property type="entry name" value="SGNH hydrolase"/>
    <property type="match status" value="1"/>
</dbReference>
<feature type="non-terminal residue" evidence="1">
    <location>
        <position position="162"/>
    </location>
</feature>
<organism evidence="1 2">
    <name type="scientific">Vibrio ponticus</name>
    <dbReference type="NCBI Taxonomy" id="265668"/>
    <lineage>
        <taxon>Bacteria</taxon>
        <taxon>Pseudomonadati</taxon>
        <taxon>Pseudomonadota</taxon>
        <taxon>Gammaproteobacteria</taxon>
        <taxon>Vibrionales</taxon>
        <taxon>Vibrionaceae</taxon>
        <taxon>Vibrio</taxon>
    </lineage>
</organism>
<reference evidence="1 2" key="1">
    <citation type="submission" date="2018-11" db="EMBL/GenBank/DDBJ databases">
        <title>Vibrio ponticus strain CAIM 1751 pathogenic for the snapper Lutjanus guttatus.</title>
        <authorList>
            <person name="Soto-Rodriguez S."/>
            <person name="Lozano-Olvera R."/>
            <person name="Gomez-Gil B."/>
        </authorList>
    </citation>
    <scope>NUCLEOTIDE SEQUENCE [LARGE SCALE GENOMIC DNA]</scope>
    <source>
        <strain evidence="1 2">CAIM 1751</strain>
    </source>
</reference>
<evidence type="ECO:0000313" key="1">
    <source>
        <dbReference type="EMBL" id="ROV55888.1"/>
    </source>
</evidence>